<dbReference type="CDD" id="cd17906">
    <property type="entry name" value="CheX"/>
    <property type="match status" value="1"/>
</dbReference>
<dbReference type="PANTHER" id="PTHR39452:SF1">
    <property type="entry name" value="CHEY-P PHOSPHATASE CHEX"/>
    <property type="match status" value="1"/>
</dbReference>
<sequence>MQLTDADFEELIRSIWSIFAQPELEAASHDALAEHASEMMITAVVHVTGEEDGSVVVECPSRMASRLAGALFGLEADELADDEVHDALGEVANMLGGNVKGLFPSGSQLSLPTVVEGREFKLDLPGTQVALCQTYVSDGLAIRFSLMDRPSDA</sequence>
<evidence type="ECO:0000256" key="1">
    <source>
        <dbReference type="ARBA" id="ARBA00022500"/>
    </source>
</evidence>
<feature type="domain" description="Chemotaxis phosphatase CheX-like" evidence="2">
    <location>
        <begin position="41"/>
        <end position="133"/>
    </location>
</feature>
<evidence type="ECO:0000313" key="4">
    <source>
        <dbReference type="Proteomes" id="UP000315995"/>
    </source>
</evidence>
<dbReference type="AlphaFoldDB" id="A0A4Y6PSK2"/>
<dbReference type="InterPro" id="IPR028051">
    <property type="entry name" value="CheX-like_dom"/>
</dbReference>
<evidence type="ECO:0000313" key="3">
    <source>
        <dbReference type="EMBL" id="QDG51312.1"/>
    </source>
</evidence>
<keyword evidence="1" id="KW-0145">Chemotaxis</keyword>
<dbReference type="SUPFAM" id="SSF103039">
    <property type="entry name" value="CheC-like"/>
    <property type="match status" value="1"/>
</dbReference>
<dbReference type="InterPro" id="IPR028976">
    <property type="entry name" value="CheC-like_sf"/>
</dbReference>
<accession>A0A4Y6PSK2</accession>
<name>A0A4Y6PSK2_PERCE</name>
<organism evidence="3 4">
    <name type="scientific">Persicimonas caeni</name>
    <dbReference type="NCBI Taxonomy" id="2292766"/>
    <lineage>
        <taxon>Bacteria</taxon>
        <taxon>Deltaproteobacteria</taxon>
        <taxon>Bradymonadales</taxon>
        <taxon>Bradymonadaceae</taxon>
        <taxon>Persicimonas</taxon>
    </lineage>
</organism>
<dbReference type="OrthoDB" id="9790435at2"/>
<reference evidence="3 4" key="1">
    <citation type="submission" date="2019-06" db="EMBL/GenBank/DDBJ databases">
        <title>Persicimonas caeni gen. nov., sp. nov., a predatory bacterium isolated from solar saltern.</title>
        <authorList>
            <person name="Wang S."/>
        </authorList>
    </citation>
    <scope>NUCLEOTIDE SEQUENCE [LARGE SCALE GENOMIC DNA]</scope>
    <source>
        <strain evidence="3 4">YN101</strain>
    </source>
</reference>
<protein>
    <submittedName>
        <fullName evidence="3">Chemotaxis protein CheX</fullName>
    </submittedName>
</protein>
<dbReference type="GO" id="GO:0006935">
    <property type="term" value="P:chemotaxis"/>
    <property type="evidence" value="ECO:0007669"/>
    <property type="project" value="UniProtKB-KW"/>
</dbReference>
<dbReference type="RefSeq" id="WP_141197797.1">
    <property type="nucleotide sequence ID" value="NZ_CP041186.1"/>
</dbReference>
<accession>A0A5B8Y7Z5</accession>
<evidence type="ECO:0000259" key="2">
    <source>
        <dbReference type="Pfam" id="PF13690"/>
    </source>
</evidence>
<dbReference type="EMBL" id="CP041186">
    <property type="protein sequence ID" value="QDG51312.1"/>
    <property type="molecule type" value="Genomic_DNA"/>
</dbReference>
<dbReference type="InterPro" id="IPR038756">
    <property type="entry name" value="CheX-like"/>
</dbReference>
<dbReference type="Proteomes" id="UP000315995">
    <property type="component" value="Chromosome"/>
</dbReference>
<dbReference type="Gene3D" id="3.40.1550.10">
    <property type="entry name" value="CheC-like"/>
    <property type="match status" value="1"/>
</dbReference>
<dbReference type="PANTHER" id="PTHR39452">
    <property type="entry name" value="CHEY-P PHOSPHATASE CHEX"/>
    <property type="match status" value="1"/>
</dbReference>
<proteinExistence type="predicted"/>
<dbReference type="Pfam" id="PF13690">
    <property type="entry name" value="CheX"/>
    <property type="match status" value="1"/>
</dbReference>
<keyword evidence="4" id="KW-1185">Reference proteome</keyword>
<gene>
    <name evidence="3" type="ORF">FIV42_11335</name>
</gene>